<evidence type="ECO:0000256" key="9">
    <source>
        <dbReference type="ARBA" id="ARBA00023242"/>
    </source>
</evidence>
<keyword evidence="7" id="KW-0010">Activator</keyword>
<dbReference type="InterPro" id="IPR041975">
    <property type="entry name" value="KOW_Spt5_2"/>
</dbReference>
<gene>
    <name evidence="13" type="ORF">WJX75_008479</name>
</gene>
<feature type="domain" description="KOW" evidence="12">
    <location>
        <begin position="633"/>
        <end position="660"/>
    </location>
</feature>
<evidence type="ECO:0000313" key="13">
    <source>
        <dbReference type="EMBL" id="KAK9908474.1"/>
    </source>
</evidence>
<reference evidence="13 14" key="1">
    <citation type="journal article" date="2024" name="Nat. Commun.">
        <title>Phylogenomics reveals the evolutionary origins of lichenization in chlorophyte algae.</title>
        <authorList>
            <person name="Puginier C."/>
            <person name="Libourel C."/>
            <person name="Otte J."/>
            <person name="Skaloud P."/>
            <person name="Haon M."/>
            <person name="Grisel S."/>
            <person name="Petersen M."/>
            <person name="Berrin J.G."/>
            <person name="Delaux P.M."/>
            <person name="Dal Grande F."/>
            <person name="Keller J."/>
        </authorList>
    </citation>
    <scope>NUCLEOTIDE SEQUENCE [LARGE SCALE GENOMIC DNA]</scope>
    <source>
        <strain evidence="13 14">SAG 216-7</strain>
    </source>
</reference>
<evidence type="ECO:0000256" key="3">
    <source>
        <dbReference type="ARBA" id="ARBA00022491"/>
    </source>
</evidence>
<feature type="domain" description="KOW" evidence="12">
    <location>
        <begin position="767"/>
        <end position="794"/>
    </location>
</feature>
<organism evidence="13 14">
    <name type="scientific">Coccomyxa subellipsoidea</name>
    <dbReference type="NCBI Taxonomy" id="248742"/>
    <lineage>
        <taxon>Eukaryota</taxon>
        <taxon>Viridiplantae</taxon>
        <taxon>Chlorophyta</taxon>
        <taxon>core chlorophytes</taxon>
        <taxon>Trebouxiophyceae</taxon>
        <taxon>Trebouxiophyceae incertae sedis</taxon>
        <taxon>Coccomyxaceae</taxon>
        <taxon>Coccomyxa</taxon>
    </lineage>
</organism>
<comment type="similarity">
    <text evidence="2 10">Belongs to the SPT5 family.</text>
</comment>
<dbReference type="InterPro" id="IPR008991">
    <property type="entry name" value="Translation_prot_SH3-like_sf"/>
</dbReference>
<dbReference type="SUPFAM" id="SSF50104">
    <property type="entry name" value="Translation proteins SH3-like domain"/>
    <property type="match status" value="1"/>
</dbReference>
<evidence type="ECO:0000256" key="5">
    <source>
        <dbReference type="ARBA" id="ARBA00022737"/>
    </source>
</evidence>
<feature type="compositionally biased region" description="Acidic residues" evidence="11">
    <location>
        <begin position="54"/>
        <end position="76"/>
    </location>
</feature>
<evidence type="ECO:0000256" key="4">
    <source>
        <dbReference type="ARBA" id="ARBA00022553"/>
    </source>
</evidence>
<evidence type="ECO:0000256" key="11">
    <source>
        <dbReference type="SAM" id="MobiDB-lite"/>
    </source>
</evidence>
<dbReference type="CDD" id="cd06084">
    <property type="entry name" value="KOW_Spt5_4"/>
    <property type="match status" value="1"/>
</dbReference>
<dbReference type="EMBL" id="JALJOT010000008">
    <property type="protein sequence ID" value="KAK9908474.1"/>
    <property type="molecule type" value="Genomic_DNA"/>
</dbReference>
<dbReference type="Pfam" id="PF23290">
    <property type="entry name" value="KOW5_SPT5"/>
    <property type="match status" value="1"/>
</dbReference>
<evidence type="ECO:0000256" key="2">
    <source>
        <dbReference type="ARBA" id="ARBA00006956"/>
    </source>
</evidence>
<comment type="caution">
    <text evidence="13">The sequence shown here is derived from an EMBL/GenBank/DDBJ whole genome shotgun (WGS) entry which is preliminary data.</text>
</comment>
<feature type="region of interest" description="Disordered" evidence="11">
    <location>
        <begin position="734"/>
        <end position="768"/>
    </location>
</feature>
<dbReference type="Pfam" id="PF23284">
    <property type="entry name" value="KOW2_Spt5"/>
    <property type="match status" value="1"/>
</dbReference>
<dbReference type="InterPro" id="IPR036735">
    <property type="entry name" value="NGN_dom_sf"/>
</dbReference>
<feature type="compositionally biased region" description="Low complexity" evidence="11">
    <location>
        <begin position="946"/>
        <end position="959"/>
    </location>
</feature>
<dbReference type="InterPro" id="IPR057934">
    <property type="entry name" value="KOW_Spt5_7"/>
</dbReference>
<dbReference type="Gene3D" id="2.30.30.30">
    <property type="match status" value="4"/>
</dbReference>
<dbReference type="PANTHER" id="PTHR11125:SF7">
    <property type="entry name" value="TRANSCRIPTION ELONGATION FACTOR SPT5"/>
    <property type="match status" value="1"/>
</dbReference>
<evidence type="ECO:0000259" key="12">
    <source>
        <dbReference type="SMART" id="SM00739"/>
    </source>
</evidence>
<feature type="region of interest" description="Disordered" evidence="11">
    <location>
        <begin position="946"/>
        <end position="994"/>
    </location>
</feature>
<dbReference type="PANTHER" id="PTHR11125">
    <property type="entry name" value="SUPPRESSOR OF TY 5"/>
    <property type="match status" value="1"/>
</dbReference>
<dbReference type="InterPro" id="IPR017071">
    <property type="entry name" value="TF_Spt5_eukaryote"/>
</dbReference>
<keyword evidence="5" id="KW-0677">Repeat</keyword>
<sequence>MARVEKKLKKTAGKKTYDSEEESEDFVQRALVDDEDEDDEGPSKKKRRNVFVDDAAEEDDDEDDEEDDGEEGEGEGEPGRRGKKRLKRSRFVDDIAAVDEDEDDEEDDQDEVDDQFLLDEGEEIPEVEDVGRRYDDRAATIRRQDEELDAEQLEAYVQQRFGNQRDVAQDFGDGPDTGAVQQQALLPTHADPKLWTVETRGGSAREACIKLMQKAINKAEAGEPLLIRSVFYQEHLKGYIYVEAYKESHVKEAIRGLTCLFYGKGGQLVPMKEMVDAITVKSTAKGSNIEEGAWVRVKIGPYSGDLGKVVSVDYNADTARVKVIPRLDYAAMVPKEERRERVAPTAGKKPRVPARAFSPADAKDAGLIVEQRRKPGGSGYYYILRNQHYEDGYLVKQYGRARLELVSGLPPLEELQRFNQVGMASRTEEDPEGGELAQLMQSVGTGAENGAVVRYEKGDKVVVTGGDLTNLRGKVTNVLADGRVEVMPTQLGLNEALTFDAGQIRKFFEMGDYVRVNSGQHEGQTGMIVSVEEPVAVLMADSTREQIEVFTRDLAESSHGASGLDRLGAYELHDLVVLDQNVVGVIISIAKDSCKVLTNRGSVDQPMVQVCSLNQLKNKWTKTQVATDSAHREILRDAVVDIMDGRLKGRSGTVKHIFRKQLFLHLKDLLENGGFVCALAHKVRTKGGGKGPAGVSAGLKSGLINALASPNPYASGMVPASPRIGGAFGAQAPQRFDGGRGGPPGGGYGASRGGYGGGGRGRGGPDDRMIGQVTTISKGPFRGYRGRIVKVTPTEVRVELEAQQRSVGVPRDAIPPEHGGAPLPREPPRFGAAPNTPAHLGMHATPSHRWGSQTPMHPSMTPMHPGMTPSHPGLATPGRDAWNPNLATPRHPSSDPGPSNPTPGTISYGVYSAGTPAFTPAFTPAEAPAPTPAGFDTGVTQAYSNGGWTPASGGPATAGTAGGPTPGYYPTPAATPGVGTPSYDPDSGQAAGPTAGPGWEHYEGIAVQLADSGRMGVVRRISATGAATVALGSEDAQKRLQVPEAAEVIQTIGANLKLLPTRKKDIIRVVAGEFRGKTGHVLNIADADAIVKLDDGEMKVMDKGNVGLLYGRDV</sequence>
<dbReference type="CDD" id="cd06085">
    <property type="entry name" value="KOW_Spt5_5"/>
    <property type="match status" value="1"/>
</dbReference>
<dbReference type="Proteomes" id="UP001491310">
    <property type="component" value="Unassembled WGS sequence"/>
</dbReference>
<feature type="domain" description="KOW" evidence="12">
    <location>
        <begin position="454"/>
        <end position="481"/>
    </location>
</feature>
<feature type="domain" description="KOW" evidence="12">
    <location>
        <begin position="507"/>
        <end position="534"/>
    </location>
</feature>
<evidence type="ECO:0000256" key="7">
    <source>
        <dbReference type="ARBA" id="ARBA00023159"/>
    </source>
</evidence>
<dbReference type="InterPro" id="IPR041973">
    <property type="entry name" value="KOW_Spt5_1"/>
</dbReference>
<dbReference type="CDD" id="cd09888">
    <property type="entry name" value="NGN_Euk"/>
    <property type="match status" value="1"/>
</dbReference>
<keyword evidence="14" id="KW-1185">Reference proteome</keyword>
<feature type="region of interest" description="Disordered" evidence="11">
    <location>
        <begin position="1"/>
        <end position="114"/>
    </location>
</feature>
<dbReference type="InterPro" id="IPR041978">
    <property type="entry name" value="KOW_Spt5_5"/>
</dbReference>
<keyword evidence="6" id="KW-0805">Transcription regulation</keyword>
<dbReference type="Pfam" id="PF03439">
    <property type="entry name" value="Spt5-NGN"/>
    <property type="match status" value="1"/>
</dbReference>
<dbReference type="Pfam" id="PF23287">
    <property type="entry name" value="KOW7_SPT5"/>
    <property type="match status" value="1"/>
</dbReference>
<protein>
    <recommendedName>
        <fullName evidence="10">Transcription elongation factor SPT5</fullName>
    </recommendedName>
</protein>
<dbReference type="SMART" id="SM00739">
    <property type="entry name" value="KOW"/>
    <property type="match status" value="6"/>
</dbReference>
<dbReference type="InterPro" id="IPR041977">
    <property type="entry name" value="KOW_Spt5_4"/>
</dbReference>
<dbReference type="InterPro" id="IPR014722">
    <property type="entry name" value="Rib_uL2_dom2"/>
</dbReference>
<feature type="compositionally biased region" description="Acidic residues" evidence="11">
    <location>
        <begin position="96"/>
        <end position="114"/>
    </location>
</feature>
<feature type="region of interest" description="Disordered" evidence="11">
    <location>
        <begin position="922"/>
        <end position="941"/>
    </location>
</feature>
<feature type="domain" description="KOW" evidence="12">
    <location>
        <begin position="288"/>
        <end position="315"/>
    </location>
</feature>
<dbReference type="InterPro" id="IPR005100">
    <property type="entry name" value="NGN-domain"/>
</dbReference>
<comment type="subcellular location">
    <subcellularLocation>
        <location evidence="1 10">Nucleus</location>
    </subcellularLocation>
</comment>
<dbReference type="Pfam" id="PF23037">
    <property type="entry name" value="KOWx_SPT5"/>
    <property type="match status" value="1"/>
</dbReference>
<evidence type="ECO:0000256" key="1">
    <source>
        <dbReference type="ARBA" id="ARBA00004123"/>
    </source>
</evidence>
<dbReference type="InterPro" id="IPR039659">
    <property type="entry name" value="SPT5"/>
</dbReference>
<dbReference type="Pfam" id="PF11942">
    <property type="entry name" value="Spt5_N"/>
    <property type="match status" value="1"/>
</dbReference>
<feature type="compositionally biased region" description="Low complexity" evidence="11">
    <location>
        <begin position="966"/>
        <end position="981"/>
    </location>
</feature>
<feature type="compositionally biased region" description="Low complexity" evidence="11">
    <location>
        <begin position="854"/>
        <end position="873"/>
    </location>
</feature>
<keyword evidence="4" id="KW-0597">Phosphoprotein</keyword>
<dbReference type="Pfam" id="PF23291">
    <property type="entry name" value="KOW4_SPT5"/>
    <property type="match status" value="1"/>
</dbReference>
<dbReference type="InterPro" id="IPR057936">
    <property type="entry name" value="KOWx_Spt5"/>
</dbReference>
<evidence type="ECO:0000256" key="8">
    <source>
        <dbReference type="ARBA" id="ARBA00023163"/>
    </source>
</evidence>
<keyword evidence="8 10" id="KW-0804">Transcription</keyword>
<feature type="compositionally biased region" description="Low complexity" evidence="11">
    <location>
        <begin position="922"/>
        <end position="935"/>
    </location>
</feature>
<dbReference type="InterPro" id="IPR022581">
    <property type="entry name" value="Spt5_N"/>
</dbReference>
<feature type="compositionally biased region" description="Basic residues" evidence="11">
    <location>
        <begin position="1"/>
        <end position="13"/>
    </location>
</feature>
<dbReference type="Gene3D" id="3.30.70.940">
    <property type="entry name" value="NusG, N-terminal domain"/>
    <property type="match status" value="1"/>
</dbReference>
<dbReference type="PIRSF" id="PIRSF036945">
    <property type="entry name" value="Spt5"/>
    <property type="match status" value="1"/>
</dbReference>
<feature type="region of interest" description="Disordered" evidence="11">
    <location>
        <begin position="810"/>
        <end position="834"/>
    </location>
</feature>
<keyword evidence="9 10" id="KW-0539">Nucleus</keyword>
<dbReference type="InterPro" id="IPR039385">
    <property type="entry name" value="NGN_Euk"/>
</dbReference>
<dbReference type="InterPro" id="IPR005824">
    <property type="entry name" value="KOW"/>
</dbReference>
<keyword evidence="3" id="KW-0678">Repressor</keyword>
<feature type="compositionally biased region" description="Gly residues" evidence="11">
    <location>
        <begin position="739"/>
        <end position="762"/>
    </location>
</feature>
<dbReference type="InterPro" id="IPR041976">
    <property type="entry name" value="KOW_Spt5_3"/>
</dbReference>
<evidence type="ECO:0000256" key="10">
    <source>
        <dbReference type="PIRNR" id="PIRNR036945"/>
    </source>
</evidence>
<name>A0ABR2YNC5_9CHLO</name>
<dbReference type="Pfam" id="PF23042">
    <property type="entry name" value="KOW1_SPT5"/>
    <property type="match status" value="1"/>
</dbReference>
<dbReference type="CDD" id="cd06082">
    <property type="entry name" value="KOW_Spt5_2"/>
    <property type="match status" value="1"/>
</dbReference>
<dbReference type="CDD" id="cd06081">
    <property type="entry name" value="KOW_Spt5_1"/>
    <property type="match status" value="1"/>
</dbReference>
<feature type="region of interest" description="Disordered" evidence="11">
    <location>
        <begin position="846"/>
        <end position="908"/>
    </location>
</feature>
<feature type="domain" description="KOW" evidence="12">
    <location>
        <begin position="1060"/>
        <end position="1087"/>
    </location>
</feature>
<accession>A0ABR2YNC5</accession>
<dbReference type="CDD" id="cd06083">
    <property type="entry name" value="KOW_Spt5_3"/>
    <property type="match status" value="1"/>
</dbReference>
<proteinExistence type="inferred from homology"/>
<evidence type="ECO:0000313" key="14">
    <source>
        <dbReference type="Proteomes" id="UP001491310"/>
    </source>
</evidence>
<evidence type="ECO:0000256" key="6">
    <source>
        <dbReference type="ARBA" id="ARBA00023015"/>
    </source>
</evidence>